<reference evidence="1 2" key="1">
    <citation type="submission" date="2019-07" db="EMBL/GenBank/DDBJ databases">
        <title>Draft genome for Aliikangiella sp. M105.</title>
        <authorList>
            <person name="Wang G."/>
        </authorList>
    </citation>
    <scope>NUCLEOTIDE SEQUENCE [LARGE SCALE GENOMIC DNA]</scope>
    <source>
        <strain evidence="1 2">M105</strain>
    </source>
</reference>
<name>A0A545U971_9GAMM</name>
<proteinExistence type="predicted"/>
<keyword evidence="2" id="KW-1185">Reference proteome</keyword>
<gene>
    <name evidence="1" type="ORF">FLL46_18785</name>
</gene>
<evidence type="ECO:0000313" key="2">
    <source>
        <dbReference type="Proteomes" id="UP000315439"/>
    </source>
</evidence>
<dbReference type="RefSeq" id="WP_142932882.1">
    <property type="nucleotide sequence ID" value="NZ_ML660167.1"/>
</dbReference>
<dbReference type="Proteomes" id="UP000315439">
    <property type="component" value="Unassembled WGS sequence"/>
</dbReference>
<comment type="caution">
    <text evidence="1">The sequence shown here is derived from an EMBL/GenBank/DDBJ whole genome shotgun (WGS) entry which is preliminary data.</text>
</comment>
<dbReference type="AlphaFoldDB" id="A0A545U971"/>
<accession>A0A545U971</accession>
<evidence type="ECO:0000313" key="1">
    <source>
        <dbReference type="EMBL" id="TQV85963.1"/>
    </source>
</evidence>
<protein>
    <submittedName>
        <fullName evidence="1">Uncharacterized protein</fullName>
    </submittedName>
</protein>
<organism evidence="1 2">
    <name type="scientific">Aliikangiella coralliicola</name>
    <dbReference type="NCBI Taxonomy" id="2592383"/>
    <lineage>
        <taxon>Bacteria</taxon>
        <taxon>Pseudomonadati</taxon>
        <taxon>Pseudomonadota</taxon>
        <taxon>Gammaproteobacteria</taxon>
        <taxon>Oceanospirillales</taxon>
        <taxon>Pleioneaceae</taxon>
        <taxon>Aliikangiella</taxon>
    </lineage>
</organism>
<dbReference type="OrthoDB" id="8572091at2"/>
<dbReference type="EMBL" id="VIKS01000011">
    <property type="protein sequence ID" value="TQV85963.1"/>
    <property type="molecule type" value="Genomic_DNA"/>
</dbReference>
<sequence>MNRKVLVDLGERDHRVRIEMEEKAQSLRIIRDKHPRVGLSAEQERQLKRYEYLLDHDEVIDPFYRAVVGTVLKTPDEQLEELLHEHGLVGTQKGAAPGVDISDEELEIIAICGLMQLDGITDPDREHFTKKVSEARGEYDSHLNLFRKVFNWLEARHNVSLESQIKQKLIYDGIIGCVEPGDTRYTISQRRDPDTGEMLGTINKRKVKPHITDHVIALSSKSLANVVRKLVSDRVSENDSFLETKIEAVFEGTTGSYDSGAISSMEIALPDLEEAVDVEIIKENLEAVQAIYFFMMLEEARLPQVVDYISEAWRRGAIALGKGTAGDALYRYHRTMPERLNEIERRNFFMGTFGTPGGDPEYGRDNALFYELMLRTTSAVSQYFRKFSRDNVFLSQESIRKACRELAANLSVNGYGMAHYTAVELQQTILDYRDLLSDPEVLRAFGSRDMWQVVDQVNANYLGGLRNTYRYRIQAHSGAIIIRWLANNHQRLVGRPGLDVISTDVLRSPHLRNIEGNRPLVKPSDWDFVNACEQWLAVGGVQDDSVDQYSQPIESPPIASKPTVMPQVARDVLESVGIDLPGM</sequence>